<evidence type="ECO:0000256" key="2">
    <source>
        <dbReference type="SAM" id="Phobius"/>
    </source>
</evidence>
<keyword evidence="2" id="KW-0812">Transmembrane</keyword>
<feature type="compositionally biased region" description="Polar residues" evidence="1">
    <location>
        <begin position="1019"/>
        <end position="1034"/>
    </location>
</feature>
<dbReference type="SUPFAM" id="SSF117281">
    <property type="entry name" value="Kelch motif"/>
    <property type="match status" value="1"/>
</dbReference>
<feature type="transmembrane region" description="Helical" evidence="2">
    <location>
        <begin position="579"/>
        <end position="605"/>
    </location>
</feature>
<dbReference type="EMBL" id="CCKQ01001539">
    <property type="protein sequence ID" value="CDW72651.1"/>
    <property type="molecule type" value="Genomic_DNA"/>
</dbReference>
<dbReference type="Gene3D" id="2.10.50.10">
    <property type="entry name" value="Tumor Necrosis Factor Receptor, subunit A, domain 2"/>
    <property type="match status" value="1"/>
</dbReference>
<feature type="region of interest" description="Disordered" evidence="1">
    <location>
        <begin position="974"/>
        <end position="1042"/>
    </location>
</feature>
<gene>
    <name evidence="3" type="primary">Contig12377.g13217</name>
    <name evidence="3" type="ORF">STYLEM_1614</name>
</gene>
<dbReference type="InParanoid" id="A0A077ZW28"/>
<dbReference type="AlphaFoldDB" id="A0A077ZW28"/>
<reference evidence="3 4" key="1">
    <citation type="submission" date="2014-06" db="EMBL/GenBank/DDBJ databases">
        <authorList>
            <person name="Swart Estienne"/>
        </authorList>
    </citation>
    <scope>NUCLEOTIDE SEQUENCE [LARGE SCALE GENOMIC DNA]</scope>
    <source>
        <strain evidence="3 4">130c</strain>
    </source>
</reference>
<dbReference type="Gene3D" id="2.120.10.80">
    <property type="entry name" value="Kelch-type beta propeller"/>
    <property type="match status" value="2"/>
</dbReference>
<name>A0A077ZW28_STYLE</name>
<protein>
    <submittedName>
        <fullName evidence="3">F-box protein</fullName>
    </submittedName>
</protein>
<keyword evidence="4" id="KW-1185">Reference proteome</keyword>
<evidence type="ECO:0000313" key="3">
    <source>
        <dbReference type="EMBL" id="CDW72651.1"/>
    </source>
</evidence>
<dbReference type="InterPro" id="IPR015915">
    <property type="entry name" value="Kelch-typ_b-propeller"/>
</dbReference>
<keyword evidence="2" id="KW-1133">Transmembrane helix</keyword>
<dbReference type="SUPFAM" id="SSF57184">
    <property type="entry name" value="Growth factor receptor domain"/>
    <property type="match status" value="1"/>
</dbReference>
<keyword evidence="2" id="KW-0472">Membrane</keyword>
<organism evidence="3 4">
    <name type="scientific">Stylonychia lemnae</name>
    <name type="common">Ciliate</name>
    <dbReference type="NCBI Taxonomy" id="5949"/>
    <lineage>
        <taxon>Eukaryota</taxon>
        <taxon>Sar</taxon>
        <taxon>Alveolata</taxon>
        <taxon>Ciliophora</taxon>
        <taxon>Intramacronucleata</taxon>
        <taxon>Spirotrichea</taxon>
        <taxon>Stichotrichia</taxon>
        <taxon>Sporadotrichida</taxon>
        <taxon>Oxytrichidae</taxon>
        <taxon>Stylonychinae</taxon>
        <taxon>Stylonychia</taxon>
    </lineage>
</organism>
<dbReference type="PANTHER" id="PTHR23244:SF456">
    <property type="entry name" value="MULTIPLE EPIDERMAL GROWTH FACTOR-LIKE DOMAINS PROTEIN 8"/>
    <property type="match status" value="1"/>
</dbReference>
<feature type="compositionally biased region" description="Basic and acidic residues" evidence="1">
    <location>
        <begin position="979"/>
        <end position="1008"/>
    </location>
</feature>
<dbReference type="PANTHER" id="PTHR23244">
    <property type="entry name" value="KELCH REPEAT DOMAIN"/>
    <property type="match status" value="1"/>
</dbReference>
<evidence type="ECO:0000313" key="4">
    <source>
        <dbReference type="Proteomes" id="UP000039865"/>
    </source>
</evidence>
<dbReference type="InterPro" id="IPR009030">
    <property type="entry name" value="Growth_fac_rcpt_cys_sf"/>
</dbReference>
<dbReference type="Proteomes" id="UP000039865">
    <property type="component" value="Unassembled WGS sequence"/>
</dbReference>
<accession>A0A077ZW28</accession>
<sequence length="1059" mass="121973">MSQSDFMVQIDVKYQCSKGCDKQLEINSFRNGDPHDFILETVSTNDGDNAEMAFAWTPCLSNITDNLTLQIRNLRESVNVKVAYQLLQIQQFSFACSYSILQPESRQFHGFTYQQNGDAWLFGGINNKNQTLGDFWKLDTDSMSWEHISQTQIDSSKITFESFPEARYGHIMETYYDYIILFGGINQKSQWQNIKTQKSQISANKVAYASGKVAEQEGQLYILCGKTTNGPTNEVWRLDLEKVIQYVENPLRHLNKTQIWSQIALETPLRSRYGQQSEFIFPNTILVMGGIGENQENIQEIQQIQLNELKVYSVKKKFSGEFPEPRAFTDMTHISGGMLVLYGGQNSQNQIFNDYWHLKLDIQNHQIEAFQIQQEDYLTPIGKALQIRLTPQIIIQKNQDLPIIYGSSRPQYYFDSSDLLMVKDQRCISTQEQESLNCIPCGIGSQLNNKTCQPCDLNSYWVFDQQVGSRCEICPDGTERSQNQVFGCDPCQAGFFYKNSTVRCKACKLDEICPIASATAFPENLEPEFQKITHRNDPPLYQNTSQMIGTCVFFNQRKTIRRLYTWDFIPITSGTKQNFVGGIITVLYSMTIIILVSGIIIKYLFFNKRIEGTQLAGFEKTKDILVSYQLSLQLYASQYSERPFDICDLSQSYLNLTSSYHYETAKMKIKCTQQSYDPLGKIGQKRVKAQSLLYNIKIICEDCVKKDPTNSHIEIAIGQLNEFEKQSFYIHFFQWEFSSIWSKEVDEAEQCEGCSQVIGFTTPDSSDQQDFNFQETFRGDQPTVVSILLTPTFYQNMIDEIELTGYRAHLQNIEKGQTVNYRQAMKIDNQTLRQTIGHSEVNDQFKIQFQMSLSSNIYQIRVIQLKNILEALAEVMGFLAGFSFIARFSKHILVANKVGKIYDKQIEDHMAKVQQIKNDKMSEISLSSSPKKNVDIYLNGVKQVSSQRREASTSPYRIRNKAASEYDANLQFGLNPITDRNKNKDSQFKRKKYDKNVADSEQSPEKESNLSVRAPERNQVMTRTEIPQQNQKNKFGSDDDDEIEDNFKIFYGDLRHKRV</sequence>
<proteinExistence type="predicted"/>
<evidence type="ECO:0000256" key="1">
    <source>
        <dbReference type="SAM" id="MobiDB-lite"/>
    </source>
</evidence>
<dbReference type="OrthoDB" id="10251809at2759"/>